<dbReference type="EMBL" id="ML978067">
    <property type="protein sequence ID" value="KAF2018809.1"/>
    <property type="molecule type" value="Genomic_DNA"/>
</dbReference>
<evidence type="ECO:0000313" key="4">
    <source>
        <dbReference type="Proteomes" id="UP000799778"/>
    </source>
</evidence>
<accession>A0A6A5Y0L8</accession>
<organism evidence="3 4">
    <name type="scientific">Aaosphaeria arxii CBS 175.79</name>
    <dbReference type="NCBI Taxonomy" id="1450172"/>
    <lineage>
        <taxon>Eukaryota</taxon>
        <taxon>Fungi</taxon>
        <taxon>Dikarya</taxon>
        <taxon>Ascomycota</taxon>
        <taxon>Pezizomycotina</taxon>
        <taxon>Dothideomycetes</taxon>
        <taxon>Pleosporomycetidae</taxon>
        <taxon>Pleosporales</taxon>
        <taxon>Pleosporales incertae sedis</taxon>
        <taxon>Aaosphaeria</taxon>
    </lineage>
</organism>
<dbReference type="OrthoDB" id="5150166at2759"/>
<dbReference type="Proteomes" id="UP000799778">
    <property type="component" value="Unassembled WGS sequence"/>
</dbReference>
<evidence type="ECO:0000259" key="1">
    <source>
        <dbReference type="Pfam" id="PF10022"/>
    </source>
</evidence>
<feature type="domain" description="DUF2264" evidence="2">
    <location>
        <begin position="385"/>
        <end position="677"/>
    </location>
</feature>
<dbReference type="PANTHER" id="PTHR35339">
    <property type="entry name" value="LINALOOL DEHYDRATASE_ISOMERASE DOMAIN-CONTAINING PROTEIN"/>
    <property type="match status" value="1"/>
</dbReference>
<dbReference type="PANTHER" id="PTHR35339:SF2">
    <property type="entry name" value="DUF2264 DOMAIN-CONTAINING PROTEIN-RELATED"/>
    <property type="match status" value="1"/>
</dbReference>
<reference evidence="3" key="1">
    <citation type="journal article" date="2020" name="Stud. Mycol.">
        <title>101 Dothideomycetes genomes: a test case for predicting lifestyles and emergence of pathogens.</title>
        <authorList>
            <person name="Haridas S."/>
            <person name="Albert R."/>
            <person name="Binder M."/>
            <person name="Bloem J."/>
            <person name="Labutti K."/>
            <person name="Salamov A."/>
            <person name="Andreopoulos B."/>
            <person name="Baker S."/>
            <person name="Barry K."/>
            <person name="Bills G."/>
            <person name="Bluhm B."/>
            <person name="Cannon C."/>
            <person name="Castanera R."/>
            <person name="Culley D."/>
            <person name="Daum C."/>
            <person name="Ezra D."/>
            <person name="Gonzalez J."/>
            <person name="Henrissat B."/>
            <person name="Kuo A."/>
            <person name="Liang C."/>
            <person name="Lipzen A."/>
            <person name="Lutzoni F."/>
            <person name="Magnuson J."/>
            <person name="Mondo S."/>
            <person name="Nolan M."/>
            <person name="Ohm R."/>
            <person name="Pangilinan J."/>
            <person name="Park H.-J."/>
            <person name="Ramirez L."/>
            <person name="Alfaro M."/>
            <person name="Sun H."/>
            <person name="Tritt A."/>
            <person name="Yoshinaga Y."/>
            <person name="Zwiers L.-H."/>
            <person name="Turgeon B."/>
            <person name="Goodwin S."/>
            <person name="Spatafora J."/>
            <person name="Crous P."/>
            <person name="Grigoriev I."/>
        </authorList>
    </citation>
    <scope>NUCLEOTIDE SEQUENCE</scope>
    <source>
        <strain evidence="3">CBS 175.79</strain>
    </source>
</reference>
<dbReference type="PIRSF" id="PIRSF014753">
    <property type="entry name" value="UCP014753"/>
    <property type="match status" value="1"/>
</dbReference>
<dbReference type="RefSeq" id="XP_033387148.1">
    <property type="nucleotide sequence ID" value="XM_033524880.1"/>
</dbReference>
<keyword evidence="4" id="KW-1185">Reference proteome</keyword>
<dbReference type="AlphaFoldDB" id="A0A6A5Y0L8"/>
<name>A0A6A5Y0L8_9PLEO</name>
<proteinExistence type="predicted"/>
<protein>
    <submittedName>
        <fullName evidence="3">Uncharacterized protein</fullName>
    </submittedName>
</protein>
<dbReference type="Pfam" id="PF20938">
    <property type="entry name" value="DUF2264_C"/>
    <property type="match status" value="1"/>
</dbReference>
<dbReference type="Pfam" id="PF10022">
    <property type="entry name" value="DUF2264"/>
    <property type="match status" value="1"/>
</dbReference>
<evidence type="ECO:0000313" key="3">
    <source>
        <dbReference type="EMBL" id="KAF2018809.1"/>
    </source>
</evidence>
<dbReference type="GeneID" id="54282277"/>
<sequence>MPPLKDFSDNQFLDHSDFKKGCIALLQKLRPYQSKGGARIRLPLATGTHFDDIAAQLEGFARPLWAVGALLHGEGICDEEVKALTDPYVRGLANGTDPNHPEYWGPVVVRDQRMVEMEIISFALLAAPETMFHNQMPDAQQNITQWLYTLNGKDFPTTNWLWFRVMTNLALVKVCGIPHADLEQAMKSDLDAMEQFYLGEGWAADGIWNDNCRQADYYSGSFAIQFSQLLYVKFAQDLDPDRCDVFRQRAANFSTSFWRYFHSDGAAIPFGRSLTYRFAFAGFWSAAAFAEVELPAPLHDLGVIKGLLLRHLRWWSNKDDIFNVDGTLTIGFVYPNMYMCEDYNSPQSPYWAMKSFVAVALPTVHPFWQAEEKALPDEDAAQLSVVSVKPASQIICGSSRHHYLLSTGQFCPWPLKATEAKYGKFAYSSHFGFSVPTGSSVMAQIAPDSTIALSKDDGDTWRVPWKFQDHKYGTASLVNKETGSVEKLPTLTGVWKPWKDADIEVATTLIPPCSRWPDWYVRIYKVTAKDGQPRNLRAVEGGFSLYGRGAKAGEVLPSVQSSTALFDTSTSSTIEGTLETPKSSLIGSGVGISGIKHLSDLQSGLESAGKILKPDANTNLIWQRTLIPTLEHTLGLPGNGDSIVFATGVFAIGLHPESRITARDYNTGHSWEDSPILETSKRNIADTLYYIQAD</sequence>
<dbReference type="InterPro" id="IPR049237">
    <property type="entry name" value="DUF2264_C"/>
</dbReference>
<gene>
    <name evidence="3" type="ORF">BU24DRAFT_385506</name>
</gene>
<feature type="domain" description="DUF2264" evidence="1">
    <location>
        <begin position="15"/>
        <end position="374"/>
    </location>
</feature>
<dbReference type="InterPro" id="IPR049349">
    <property type="entry name" value="DUF2264_N"/>
</dbReference>
<evidence type="ECO:0000259" key="2">
    <source>
        <dbReference type="Pfam" id="PF20938"/>
    </source>
</evidence>
<dbReference type="InterPro" id="IPR016624">
    <property type="entry name" value="UCP014753"/>
</dbReference>